<dbReference type="AlphaFoldDB" id="W7QBP1"/>
<keyword evidence="3" id="KW-0472">Membrane</keyword>
<comment type="caution">
    <text evidence="4">The sequence shown here is derived from an EMBL/GenBank/DDBJ whole genome shotgun (WGS) entry which is preliminary data.</text>
</comment>
<accession>W7QBP1</accession>
<keyword evidence="3" id="KW-1133">Transmembrane helix</keyword>
<dbReference type="OrthoDB" id="9808602at2"/>
<protein>
    <submittedName>
        <fullName evidence="4">WecB/TagA/CpsF glycosyl transferase</fullName>
    </submittedName>
</protein>
<dbReference type="eggNOG" id="COG1922">
    <property type="taxonomic scope" value="Bacteria"/>
</dbReference>
<sequence length="251" mass="28534">MFINTQEVQDPILKSMHLLEEHQVDIFLQQLTQIEQPTSLGFINQHAYNLMQQDSQTQLNFNQLTYRLRDGSGMAMCCKLNKCPSGANLNGTDFIPRLINHITTSHQGTIKYYVFGTEEPWLTTGATQLLNGATCTTHHGFAPAQQYVGKLTVQPQAQLNIVILAMGMPKQEQVCQLLTTQLTGPWLIICGGAVVDFYANRFTRAPKILRQIGCEWLYRLIKEPKRLFARYIIGIPLFFSRIFINRLTKVG</sequence>
<organism evidence="4 5">
    <name type="scientific">Catenovulum agarivorans DS-2</name>
    <dbReference type="NCBI Taxonomy" id="1328313"/>
    <lineage>
        <taxon>Bacteria</taxon>
        <taxon>Pseudomonadati</taxon>
        <taxon>Pseudomonadota</taxon>
        <taxon>Gammaproteobacteria</taxon>
        <taxon>Alteromonadales</taxon>
        <taxon>Alteromonadaceae</taxon>
        <taxon>Catenovulum</taxon>
    </lineage>
</organism>
<evidence type="ECO:0000256" key="2">
    <source>
        <dbReference type="ARBA" id="ARBA00022679"/>
    </source>
</evidence>
<keyword evidence="5" id="KW-1185">Reference proteome</keyword>
<dbReference type="RefSeq" id="WP_051479855.1">
    <property type="nucleotide sequence ID" value="NZ_ARZY01000024.1"/>
</dbReference>
<dbReference type="STRING" id="1328313.DS2_12784"/>
<dbReference type="PANTHER" id="PTHR34136">
    <property type="match status" value="1"/>
</dbReference>
<dbReference type="NCBIfam" id="TIGR00696">
    <property type="entry name" value="wecG_tagA_cpsF"/>
    <property type="match status" value="1"/>
</dbReference>
<dbReference type="Proteomes" id="UP000019276">
    <property type="component" value="Unassembled WGS sequence"/>
</dbReference>
<dbReference type="Pfam" id="PF03808">
    <property type="entry name" value="Glyco_tran_WecG"/>
    <property type="match status" value="1"/>
</dbReference>
<keyword evidence="1" id="KW-0328">Glycosyltransferase</keyword>
<dbReference type="PANTHER" id="PTHR34136:SF1">
    <property type="entry name" value="UDP-N-ACETYL-D-MANNOSAMINURONIC ACID TRANSFERASE"/>
    <property type="match status" value="1"/>
</dbReference>
<keyword evidence="2 4" id="KW-0808">Transferase</keyword>
<dbReference type="EMBL" id="ARZY01000024">
    <property type="protein sequence ID" value="EWH09411.1"/>
    <property type="molecule type" value="Genomic_DNA"/>
</dbReference>
<reference evidence="4 5" key="1">
    <citation type="journal article" date="2014" name="Genome Announc.">
        <title>Draft Genome Sequence of the Agar-Degrading Bacterium Catenovulum sp. Strain DS-2, Isolated from Intestines of Haliotis diversicolor.</title>
        <authorList>
            <person name="Shan D."/>
            <person name="Li X."/>
            <person name="Gu Z."/>
            <person name="Wei G."/>
            <person name="Gao Z."/>
            <person name="Shao Z."/>
        </authorList>
    </citation>
    <scope>NUCLEOTIDE SEQUENCE [LARGE SCALE GENOMIC DNA]</scope>
    <source>
        <strain evidence="4 5">DS-2</strain>
    </source>
</reference>
<proteinExistence type="predicted"/>
<dbReference type="InterPro" id="IPR004629">
    <property type="entry name" value="WecG_TagA_CpsF"/>
</dbReference>
<dbReference type="GO" id="GO:0016758">
    <property type="term" value="F:hexosyltransferase activity"/>
    <property type="evidence" value="ECO:0007669"/>
    <property type="project" value="TreeGrafter"/>
</dbReference>
<feature type="transmembrane region" description="Helical" evidence="3">
    <location>
        <begin position="227"/>
        <end position="244"/>
    </location>
</feature>
<keyword evidence="3" id="KW-0812">Transmembrane</keyword>
<evidence type="ECO:0000256" key="1">
    <source>
        <dbReference type="ARBA" id="ARBA00022676"/>
    </source>
</evidence>
<evidence type="ECO:0000256" key="3">
    <source>
        <dbReference type="SAM" id="Phobius"/>
    </source>
</evidence>
<evidence type="ECO:0000313" key="5">
    <source>
        <dbReference type="Proteomes" id="UP000019276"/>
    </source>
</evidence>
<dbReference type="CDD" id="cd06533">
    <property type="entry name" value="Glyco_transf_WecG_TagA"/>
    <property type="match status" value="1"/>
</dbReference>
<evidence type="ECO:0000313" key="4">
    <source>
        <dbReference type="EMBL" id="EWH09411.1"/>
    </source>
</evidence>
<gene>
    <name evidence="4" type="ORF">DS2_12784</name>
</gene>
<name>W7QBP1_9ALTE</name>